<evidence type="ECO:0000256" key="4">
    <source>
        <dbReference type="ARBA" id="ARBA00023136"/>
    </source>
</evidence>
<dbReference type="PROSITE" id="PS50850">
    <property type="entry name" value="MFS"/>
    <property type="match status" value="1"/>
</dbReference>
<proteinExistence type="predicted"/>
<feature type="transmembrane region" description="Helical" evidence="5">
    <location>
        <begin position="432"/>
        <end position="452"/>
    </location>
</feature>
<dbReference type="AlphaFoldDB" id="A0A5C3PNN1"/>
<keyword evidence="4 5" id="KW-0472">Membrane</keyword>
<gene>
    <name evidence="7" type="ORF">K466DRAFT_597378</name>
</gene>
<dbReference type="Pfam" id="PF07690">
    <property type="entry name" value="MFS_1"/>
    <property type="match status" value="1"/>
</dbReference>
<keyword evidence="3 5" id="KW-1133">Transmembrane helix</keyword>
<dbReference type="STRING" id="1314778.A0A5C3PNN1"/>
<evidence type="ECO:0000313" key="8">
    <source>
        <dbReference type="Proteomes" id="UP000308197"/>
    </source>
</evidence>
<feature type="transmembrane region" description="Helical" evidence="5">
    <location>
        <begin position="93"/>
        <end position="112"/>
    </location>
</feature>
<feature type="transmembrane region" description="Helical" evidence="5">
    <location>
        <begin position="124"/>
        <end position="142"/>
    </location>
</feature>
<feature type="transmembrane region" description="Helical" evidence="5">
    <location>
        <begin position="182"/>
        <end position="207"/>
    </location>
</feature>
<dbReference type="InterPro" id="IPR011701">
    <property type="entry name" value="MFS"/>
</dbReference>
<feature type="domain" description="Major facilitator superfamily (MFS) profile" evidence="6">
    <location>
        <begin position="58"/>
        <end position="500"/>
    </location>
</feature>
<evidence type="ECO:0000256" key="3">
    <source>
        <dbReference type="ARBA" id="ARBA00022989"/>
    </source>
</evidence>
<evidence type="ECO:0000256" key="2">
    <source>
        <dbReference type="ARBA" id="ARBA00022692"/>
    </source>
</evidence>
<dbReference type="PANTHER" id="PTHR23502">
    <property type="entry name" value="MAJOR FACILITATOR SUPERFAMILY"/>
    <property type="match status" value="1"/>
</dbReference>
<feature type="transmembrane region" description="Helical" evidence="5">
    <location>
        <begin position="464"/>
        <end position="483"/>
    </location>
</feature>
<dbReference type="GO" id="GO:0022857">
    <property type="term" value="F:transmembrane transporter activity"/>
    <property type="evidence" value="ECO:0007669"/>
    <property type="project" value="InterPro"/>
</dbReference>
<dbReference type="CDD" id="cd17323">
    <property type="entry name" value="MFS_Tpo1_MDR_like"/>
    <property type="match status" value="1"/>
</dbReference>
<evidence type="ECO:0000256" key="1">
    <source>
        <dbReference type="ARBA" id="ARBA00004141"/>
    </source>
</evidence>
<sequence>MLLRPEGSSSVVTVEKDTEVLVTVENDDGGEPNTILLSFEDGDSDDPRNWSRWYRWYLSLFNCFLVFATTFASSAPSGYAADLLHHFHMTSELVALTITLFVIGFCFGPLLWGPLSEQFGRRAVLIPCYAVFTACQVGAALSPNSASIMLFRLFGGIFSAAAHPTAPALIADVWDPATREKALTYLGFFSFIGPTLGPLVGGFMAAAHISWQWIFWLLTILSGTCTLLVILTQKETYRPLLLARKAERIRRETGDLRYRAPFELLQKPTLLARLYATLTKPFVLFVREPALIAVTVYLSFIGGCLYMLFEAYPVVFEEGHHFLSSFLGLAYLPVTLGTIVTMIFYLSVFQPRYERLVLQCAPEPIPPEERLVMAVWAAPLFAITFFWFGWTSFPQVNFWVPLLSGLLMGMSTLALVVSLLNYIIDVYSYATATALGACTVLRSIFGAIFPLFSRQMFRALSPRWASTLVGCIAVLMIPIPVVLMRYGPALRAKSHYIASV</sequence>
<name>A0A5C3PNN1_9APHY</name>
<dbReference type="EMBL" id="ML211061">
    <property type="protein sequence ID" value="TFK89898.1"/>
    <property type="molecule type" value="Genomic_DNA"/>
</dbReference>
<feature type="transmembrane region" description="Helical" evidence="5">
    <location>
        <begin position="213"/>
        <end position="231"/>
    </location>
</feature>
<keyword evidence="8" id="KW-1185">Reference proteome</keyword>
<reference evidence="7 8" key="1">
    <citation type="journal article" date="2019" name="Nat. Ecol. Evol.">
        <title>Megaphylogeny resolves global patterns of mushroom evolution.</title>
        <authorList>
            <person name="Varga T."/>
            <person name="Krizsan K."/>
            <person name="Foldi C."/>
            <person name="Dima B."/>
            <person name="Sanchez-Garcia M."/>
            <person name="Sanchez-Ramirez S."/>
            <person name="Szollosi G.J."/>
            <person name="Szarkandi J.G."/>
            <person name="Papp V."/>
            <person name="Albert L."/>
            <person name="Andreopoulos W."/>
            <person name="Angelini C."/>
            <person name="Antonin V."/>
            <person name="Barry K.W."/>
            <person name="Bougher N.L."/>
            <person name="Buchanan P."/>
            <person name="Buyck B."/>
            <person name="Bense V."/>
            <person name="Catcheside P."/>
            <person name="Chovatia M."/>
            <person name="Cooper J."/>
            <person name="Damon W."/>
            <person name="Desjardin D."/>
            <person name="Finy P."/>
            <person name="Geml J."/>
            <person name="Haridas S."/>
            <person name="Hughes K."/>
            <person name="Justo A."/>
            <person name="Karasinski D."/>
            <person name="Kautmanova I."/>
            <person name="Kiss B."/>
            <person name="Kocsube S."/>
            <person name="Kotiranta H."/>
            <person name="LaButti K.M."/>
            <person name="Lechner B.E."/>
            <person name="Liimatainen K."/>
            <person name="Lipzen A."/>
            <person name="Lukacs Z."/>
            <person name="Mihaltcheva S."/>
            <person name="Morgado L.N."/>
            <person name="Niskanen T."/>
            <person name="Noordeloos M.E."/>
            <person name="Ohm R.A."/>
            <person name="Ortiz-Santana B."/>
            <person name="Ovrebo C."/>
            <person name="Racz N."/>
            <person name="Riley R."/>
            <person name="Savchenko A."/>
            <person name="Shiryaev A."/>
            <person name="Soop K."/>
            <person name="Spirin V."/>
            <person name="Szebenyi C."/>
            <person name="Tomsovsky M."/>
            <person name="Tulloss R.E."/>
            <person name="Uehling J."/>
            <person name="Grigoriev I.V."/>
            <person name="Vagvolgyi C."/>
            <person name="Papp T."/>
            <person name="Martin F.M."/>
            <person name="Miettinen O."/>
            <person name="Hibbett D.S."/>
            <person name="Nagy L.G."/>
        </authorList>
    </citation>
    <scope>NUCLEOTIDE SEQUENCE [LARGE SCALE GENOMIC DNA]</scope>
    <source>
        <strain evidence="7 8">HHB13444</strain>
    </source>
</reference>
<protein>
    <submittedName>
        <fullName evidence="7">MFS general substrate transporter</fullName>
    </submittedName>
</protein>
<evidence type="ECO:0000259" key="6">
    <source>
        <dbReference type="PROSITE" id="PS50850"/>
    </source>
</evidence>
<organism evidence="7 8">
    <name type="scientific">Polyporus arcularius HHB13444</name>
    <dbReference type="NCBI Taxonomy" id="1314778"/>
    <lineage>
        <taxon>Eukaryota</taxon>
        <taxon>Fungi</taxon>
        <taxon>Dikarya</taxon>
        <taxon>Basidiomycota</taxon>
        <taxon>Agaricomycotina</taxon>
        <taxon>Agaricomycetes</taxon>
        <taxon>Polyporales</taxon>
        <taxon>Polyporaceae</taxon>
        <taxon>Polyporus</taxon>
    </lineage>
</organism>
<keyword evidence="2 5" id="KW-0812">Transmembrane</keyword>
<dbReference type="InterPro" id="IPR036259">
    <property type="entry name" value="MFS_trans_sf"/>
</dbReference>
<comment type="subcellular location">
    <subcellularLocation>
        <location evidence="1">Membrane</location>
        <topology evidence="1">Multi-pass membrane protein</topology>
    </subcellularLocation>
</comment>
<feature type="transmembrane region" description="Helical" evidence="5">
    <location>
        <begin position="329"/>
        <end position="349"/>
    </location>
</feature>
<evidence type="ECO:0000313" key="7">
    <source>
        <dbReference type="EMBL" id="TFK89898.1"/>
    </source>
</evidence>
<evidence type="ECO:0000256" key="5">
    <source>
        <dbReference type="SAM" id="Phobius"/>
    </source>
</evidence>
<feature type="transmembrane region" description="Helical" evidence="5">
    <location>
        <begin position="370"/>
        <end position="390"/>
    </location>
</feature>
<feature type="transmembrane region" description="Helical" evidence="5">
    <location>
        <begin position="148"/>
        <end position="170"/>
    </location>
</feature>
<dbReference type="Proteomes" id="UP000308197">
    <property type="component" value="Unassembled WGS sequence"/>
</dbReference>
<feature type="transmembrane region" description="Helical" evidence="5">
    <location>
        <begin position="56"/>
        <end position="73"/>
    </location>
</feature>
<feature type="transmembrane region" description="Helical" evidence="5">
    <location>
        <begin position="290"/>
        <end position="309"/>
    </location>
</feature>
<dbReference type="GO" id="GO:0005886">
    <property type="term" value="C:plasma membrane"/>
    <property type="evidence" value="ECO:0007669"/>
    <property type="project" value="TreeGrafter"/>
</dbReference>
<dbReference type="InterPro" id="IPR020846">
    <property type="entry name" value="MFS_dom"/>
</dbReference>
<dbReference type="FunFam" id="1.20.1250.20:FF:000011">
    <property type="entry name" value="MFS multidrug transporter, putative"/>
    <property type="match status" value="1"/>
</dbReference>
<feature type="transmembrane region" description="Helical" evidence="5">
    <location>
        <begin position="396"/>
        <end position="420"/>
    </location>
</feature>
<dbReference type="SUPFAM" id="SSF103473">
    <property type="entry name" value="MFS general substrate transporter"/>
    <property type="match status" value="1"/>
</dbReference>
<dbReference type="InParanoid" id="A0A5C3PNN1"/>
<dbReference type="PANTHER" id="PTHR23502:SF173">
    <property type="entry name" value="MFS-MULTIDRUG-RESISTANCE TRANSPORTER-RELATED"/>
    <property type="match status" value="1"/>
</dbReference>
<dbReference type="Gene3D" id="1.20.1250.20">
    <property type="entry name" value="MFS general substrate transporter like domains"/>
    <property type="match status" value="1"/>
</dbReference>
<accession>A0A5C3PNN1</accession>